<dbReference type="InterPro" id="IPR036508">
    <property type="entry name" value="Chitin-bd_dom_sf"/>
</dbReference>
<dbReference type="AlphaFoldDB" id="A0A7R8YPL3"/>
<dbReference type="InterPro" id="IPR002557">
    <property type="entry name" value="Chitin-bd_dom"/>
</dbReference>
<keyword evidence="4" id="KW-1185">Reference proteome</keyword>
<dbReference type="SMART" id="SM00494">
    <property type="entry name" value="ChtBD2"/>
    <property type="match status" value="2"/>
</dbReference>
<dbReference type="SUPFAM" id="SSF57625">
    <property type="entry name" value="Invertebrate chitin-binding proteins"/>
    <property type="match status" value="2"/>
</dbReference>
<feature type="domain" description="Chitin-binding type-2" evidence="2">
    <location>
        <begin position="24"/>
        <end position="71"/>
    </location>
</feature>
<gene>
    <name evidence="3" type="ORF">HERILL_LOCUS3599</name>
</gene>
<organism evidence="3 4">
    <name type="scientific">Hermetia illucens</name>
    <name type="common">Black soldier fly</name>
    <dbReference type="NCBI Taxonomy" id="343691"/>
    <lineage>
        <taxon>Eukaryota</taxon>
        <taxon>Metazoa</taxon>
        <taxon>Ecdysozoa</taxon>
        <taxon>Arthropoda</taxon>
        <taxon>Hexapoda</taxon>
        <taxon>Insecta</taxon>
        <taxon>Pterygota</taxon>
        <taxon>Neoptera</taxon>
        <taxon>Endopterygota</taxon>
        <taxon>Diptera</taxon>
        <taxon>Brachycera</taxon>
        <taxon>Stratiomyomorpha</taxon>
        <taxon>Stratiomyidae</taxon>
        <taxon>Hermetiinae</taxon>
        <taxon>Hermetia</taxon>
    </lineage>
</organism>
<dbReference type="Proteomes" id="UP000594454">
    <property type="component" value="Chromosome 2"/>
</dbReference>
<feature type="chain" id="PRO_5031044498" description="Chitin-binding type-2 domain-containing protein" evidence="1">
    <location>
        <begin position="23"/>
        <end position="141"/>
    </location>
</feature>
<name>A0A7R8YPL3_HERIL</name>
<dbReference type="InParanoid" id="A0A7R8YPL3"/>
<protein>
    <recommendedName>
        <fullName evidence="2">Chitin-binding type-2 domain-containing protein</fullName>
    </recommendedName>
</protein>
<reference evidence="3 4" key="1">
    <citation type="submission" date="2020-11" db="EMBL/GenBank/DDBJ databases">
        <authorList>
            <person name="Wallbank WR R."/>
            <person name="Pardo Diaz C."/>
            <person name="Kozak K."/>
            <person name="Martin S."/>
            <person name="Jiggins C."/>
            <person name="Moest M."/>
            <person name="Warren A I."/>
            <person name="Generalovic N T."/>
            <person name="Byers J.R.P. K."/>
            <person name="Montejo-Kovacevich G."/>
            <person name="Yen C E."/>
        </authorList>
    </citation>
    <scope>NUCLEOTIDE SEQUENCE [LARGE SCALE GENOMIC DNA]</scope>
</reference>
<evidence type="ECO:0000256" key="1">
    <source>
        <dbReference type="SAM" id="SignalP"/>
    </source>
</evidence>
<dbReference type="GO" id="GO:0008061">
    <property type="term" value="F:chitin binding"/>
    <property type="evidence" value="ECO:0007669"/>
    <property type="project" value="InterPro"/>
</dbReference>
<evidence type="ECO:0000259" key="2">
    <source>
        <dbReference type="PROSITE" id="PS50940"/>
    </source>
</evidence>
<keyword evidence="1" id="KW-0732">Signal</keyword>
<dbReference type="PROSITE" id="PS50940">
    <property type="entry name" value="CHIT_BIND_II"/>
    <property type="match status" value="2"/>
</dbReference>
<dbReference type="EMBL" id="LR899010">
    <property type="protein sequence ID" value="CAD7080446.1"/>
    <property type="molecule type" value="Genomic_DNA"/>
</dbReference>
<feature type="signal peptide" evidence="1">
    <location>
        <begin position="1"/>
        <end position="22"/>
    </location>
</feature>
<sequence>MYKAIITFSLLAVFLTPRPCQAAPITCVGLPDGKTFANPDTDKEFYICIGGIPVSQKCKDGLVFVPANGFCVKGQGGVVTPPPVAPNVCLNQANGMLFPQPGSSTGYIMCENNQMLYKDCDKNWVFDQFYGVCVSKGSCSA</sequence>
<dbReference type="Pfam" id="PF01607">
    <property type="entry name" value="CBM_14"/>
    <property type="match status" value="2"/>
</dbReference>
<accession>A0A7R8YPL3</accession>
<dbReference type="Gene3D" id="2.170.140.10">
    <property type="entry name" value="Chitin binding domain"/>
    <property type="match status" value="2"/>
</dbReference>
<evidence type="ECO:0000313" key="3">
    <source>
        <dbReference type="EMBL" id="CAD7080446.1"/>
    </source>
</evidence>
<proteinExistence type="predicted"/>
<feature type="domain" description="Chitin-binding type-2" evidence="2">
    <location>
        <begin position="86"/>
        <end position="141"/>
    </location>
</feature>
<dbReference type="OrthoDB" id="6020543at2759"/>
<dbReference type="GO" id="GO:0005576">
    <property type="term" value="C:extracellular region"/>
    <property type="evidence" value="ECO:0007669"/>
    <property type="project" value="InterPro"/>
</dbReference>
<evidence type="ECO:0000313" key="4">
    <source>
        <dbReference type="Proteomes" id="UP000594454"/>
    </source>
</evidence>